<evidence type="ECO:0000313" key="1">
    <source>
        <dbReference type="EMBL" id="KAF3583475.1"/>
    </source>
</evidence>
<reference evidence="1" key="1">
    <citation type="submission" date="2019-12" db="EMBL/GenBank/DDBJ databases">
        <title>Genome sequencing and annotation of Brassica cretica.</title>
        <authorList>
            <person name="Studholme D.J."/>
            <person name="Sarris P."/>
        </authorList>
    </citation>
    <scope>NUCLEOTIDE SEQUENCE</scope>
    <source>
        <strain evidence="1">PFS-109/04</strain>
        <tissue evidence="1">Leaf</tissue>
    </source>
</reference>
<dbReference type="Proteomes" id="UP000712600">
    <property type="component" value="Unassembled WGS sequence"/>
</dbReference>
<protein>
    <submittedName>
        <fullName evidence="1">Uncharacterized protein</fullName>
    </submittedName>
</protein>
<gene>
    <name evidence="1" type="ORF">F2Q69_00031279</name>
</gene>
<evidence type="ECO:0000313" key="2">
    <source>
        <dbReference type="Proteomes" id="UP000712600"/>
    </source>
</evidence>
<name>A0A8S9RQH7_BRACR</name>
<dbReference type="EMBL" id="QGKX02000088">
    <property type="protein sequence ID" value="KAF3583475.1"/>
    <property type="molecule type" value="Genomic_DNA"/>
</dbReference>
<accession>A0A8S9RQH7</accession>
<comment type="caution">
    <text evidence="1">The sequence shown here is derived from an EMBL/GenBank/DDBJ whole genome shotgun (WGS) entry which is preliminary data.</text>
</comment>
<sequence length="151" mass="17101">MSDAPSLAETIHGAVLVFWNPNPNQQDFIAKFKSSERSWCKDLIPKNPKLFLLAFQQPLPSQPDTILAQTISYILSLHPGRPQLHIRHHRQLASRPILRPDKGASSRLCATRGSSDFGGPVQPYKIKVIRNLKTRIEFGCFVKFETLKDNL</sequence>
<organism evidence="1 2">
    <name type="scientific">Brassica cretica</name>
    <name type="common">Mustard</name>
    <dbReference type="NCBI Taxonomy" id="69181"/>
    <lineage>
        <taxon>Eukaryota</taxon>
        <taxon>Viridiplantae</taxon>
        <taxon>Streptophyta</taxon>
        <taxon>Embryophyta</taxon>
        <taxon>Tracheophyta</taxon>
        <taxon>Spermatophyta</taxon>
        <taxon>Magnoliopsida</taxon>
        <taxon>eudicotyledons</taxon>
        <taxon>Gunneridae</taxon>
        <taxon>Pentapetalae</taxon>
        <taxon>rosids</taxon>
        <taxon>malvids</taxon>
        <taxon>Brassicales</taxon>
        <taxon>Brassicaceae</taxon>
        <taxon>Brassiceae</taxon>
        <taxon>Brassica</taxon>
    </lineage>
</organism>
<proteinExistence type="predicted"/>
<dbReference type="AlphaFoldDB" id="A0A8S9RQH7"/>